<dbReference type="PANTHER" id="PTHR13392:SF13">
    <property type="entry name" value="AXH DOMAIN-CONTAINING PROTEIN"/>
    <property type="match status" value="1"/>
</dbReference>
<feature type="region of interest" description="Disordered" evidence="7">
    <location>
        <begin position="701"/>
        <end position="762"/>
    </location>
</feature>
<comment type="caution">
    <text evidence="9">The sequence shown here is derived from an EMBL/GenBank/DDBJ whole genome shotgun (WGS) entry which is preliminary data.</text>
</comment>
<gene>
    <name evidence="9" type="ORF">PoB_001875100</name>
</gene>
<dbReference type="InterPro" id="IPR043404">
    <property type="entry name" value="ATAXIN1-like"/>
</dbReference>
<keyword evidence="10" id="KW-1185">Reference proteome</keyword>
<protein>
    <submittedName>
        <fullName evidence="9">Ataxin-1</fullName>
    </submittedName>
</protein>
<feature type="region of interest" description="Disordered" evidence="7">
    <location>
        <begin position="1245"/>
        <end position="1313"/>
    </location>
</feature>
<dbReference type="InterPro" id="IPR036096">
    <property type="entry name" value="Ataxin_AXH_dom_sf"/>
</dbReference>
<feature type="compositionally biased region" description="Polar residues" evidence="7">
    <location>
        <begin position="944"/>
        <end position="958"/>
    </location>
</feature>
<accession>A0AAV3ZC82</accession>
<evidence type="ECO:0000259" key="8">
    <source>
        <dbReference type="PROSITE" id="PS51148"/>
    </source>
</evidence>
<dbReference type="Proteomes" id="UP000735302">
    <property type="component" value="Unassembled WGS sequence"/>
</dbReference>
<feature type="region of interest" description="Disordered" evidence="7">
    <location>
        <begin position="1207"/>
        <end position="1231"/>
    </location>
</feature>
<feature type="domain" description="AXH" evidence="8">
    <location>
        <begin position="1073"/>
        <end position="1204"/>
    </location>
</feature>
<feature type="compositionally biased region" description="Polar residues" evidence="7">
    <location>
        <begin position="1065"/>
        <end position="1076"/>
    </location>
</feature>
<feature type="compositionally biased region" description="Low complexity" evidence="7">
    <location>
        <begin position="715"/>
        <end position="729"/>
    </location>
</feature>
<keyword evidence="2" id="KW-0678">Repressor</keyword>
<evidence type="ECO:0000256" key="2">
    <source>
        <dbReference type="ARBA" id="ARBA00022491"/>
    </source>
</evidence>
<feature type="compositionally biased region" description="Basic and acidic residues" evidence="7">
    <location>
        <begin position="1372"/>
        <end position="1391"/>
    </location>
</feature>
<feature type="compositionally biased region" description="Low complexity" evidence="7">
    <location>
        <begin position="485"/>
        <end position="501"/>
    </location>
</feature>
<evidence type="ECO:0000313" key="10">
    <source>
        <dbReference type="Proteomes" id="UP000735302"/>
    </source>
</evidence>
<evidence type="ECO:0000256" key="4">
    <source>
        <dbReference type="ARBA" id="ARBA00023125"/>
    </source>
</evidence>
<dbReference type="InterPro" id="IPR003652">
    <property type="entry name" value="Ataxin_AXH_dom"/>
</dbReference>
<feature type="compositionally biased region" description="Low complexity" evidence="7">
    <location>
        <begin position="894"/>
        <end position="908"/>
    </location>
</feature>
<evidence type="ECO:0000313" key="9">
    <source>
        <dbReference type="EMBL" id="GFN92245.1"/>
    </source>
</evidence>
<dbReference type="GO" id="GO:0003723">
    <property type="term" value="F:RNA binding"/>
    <property type="evidence" value="ECO:0007669"/>
    <property type="project" value="InterPro"/>
</dbReference>
<feature type="compositionally biased region" description="Basic residues" evidence="7">
    <location>
        <begin position="1342"/>
        <end position="1353"/>
    </location>
</feature>
<dbReference type="PANTHER" id="PTHR13392">
    <property type="entry name" value="ATAXIN 1"/>
    <property type="match status" value="1"/>
</dbReference>
<organism evidence="9 10">
    <name type="scientific">Plakobranchus ocellatus</name>
    <dbReference type="NCBI Taxonomy" id="259542"/>
    <lineage>
        <taxon>Eukaryota</taxon>
        <taxon>Metazoa</taxon>
        <taxon>Spiralia</taxon>
        <taxon>Lophotrochozoa</taxon>
        <taxon>Mollusca</taxon>
        <taxon>Gastropoda</taxon>
        <taxon>Heterobranchia</taxon>
        <taxon>Euthyneura</taxon>
        <taxon>Panpulmonata</taxon>
        <taxon>Sacoglossa</taxon>
        <taxon>Placobranchoidea</taxon>
        <taxon>Plakobranchidae</taxon>
        <taxon>Plakobranchus</taxon>
    </lineage>
</organism>
<dbReference type="Pfam" id="PF08517">
    <property type="entry name" value="AXH"/>
    <property type="match status" value="1"/>
</dbReference>
<feature type="region of interest" description="Disordered" evidence="7">
    <location>
        <begin position="777"/>
        <end position="1076"/>
    </location>
</feature>
<feature type="compositionally biased region" description="Basic and acidic residues" evidence="7">
    <location>
        <begin position="1411"/>
        <end position="1436"/>
    </location>
</feature>
<dbReference type="GO" id="GO:0006355">
    <property type="term" value="P:regulation of DNA-templated transcription"/>
    <property type="evidence" value="ECO:0007669"/>
    <property type="project" value="InterPro"/>
</dbReference>
<reference evidence="9 10" key="1">
    <citation type="journal article" date="2021" name="Elife">
        <title>Chloroplast acquisition without the gene transfer in kleptoplastic sea slugs, Plakobranchus ocellatus.</title>
        <authorList>
            <person name="Maeda T."/>
            <person name="Takahashi S."/>
            <person name="Yoshida T."/>
            <person name="Shimamura S."/>
            <person name="Takaki Y."/>
            <person name="Nagai Y."/>
            <person name="Toyoda A."/>
            <person name="Suzuki Y."/>
            <person name="Arimoto A."/>
            <person name="Ishii H."/>
            <person name="Satoh N."/>
            <person name="Nishiyama T."/>
            <person name="Hasebe M."/>
            <person name="Maruyama T."/>
            <person name="Minagawa J."/>
            <person name="Obokata J."/>
            <person name="Shigenobu S."/>
        </authorList>
    </citation>
    <scope>NUCLEOTIDE SEQUENCE [LARGE SCALE GENOMIC DNA]</scope>
</reference>
<feature type="region of interest" description="Disordered" evidence="7">
    <location>
        <begin position="420"/>
        <end position="532"/>
    </location>
</feature>
<feature type="compositionally biased region" description="Basic and acidic residues" evidence="7">
    <location>
        <begin position="783"/>
        <end position="797"/>
    </location>
</feature>
<feature type="compositionally biased region" description="Basic and acidic residues" evidence="7">
    <location>
        <begin position="868"/>
        <end position="888"/>
    </location>
</feature>
<keyword evidence="6" id="KW-0539">Nucleus</keyword>
<feature type="compositionally biased region" description="Low complexity" evidence="7">
    <location>
        <begin position="984"/>
        <end position="1023"/>
    </location>
</feature>
<keyword evidence="4" id="KW-0238">DNA-binding</keyword>
<keyword evidence="5" id="KW-0804">Transcription</keyword>
<evidence type="ECO:0000256" key="5">
    <source>
        <dbReference type="ARBA" id="ARBA00023163"/>
    </source>
</evidence>
<name>A0AAV3ZC82_9GAST</name>
<dbReference type="Gene3D" id="2.170.16.10">
    <property type="entry name" value="Hedgehog/Intein (Hint) domain"/>
    <property type="match status" value="1"/>
</dbReference>
<feature type="region of interest" description="Disordered" evidence="7">
    <location>
        <begin position="1333"/>
        <end position="1468"/>
    </location>
</feature>
<evidence type="ECO:0000256" key="1">
    <source>
        <dbReference type="ARBA" id="ARBA00004123"/>
    </source>
</evidence>
<evidence type="ECO:0000256" key="6">
    <source>
        <dbReference type="ARBA" id="ARBA00023242"/>
    </source>
</evidence>
<feature type="compositionally biased region" description="Polar residues" evidence="7">
    <location>
        <begin position="516"/>
        <end position="530"/>
    </location>
</feature>
<feature type="compositionally biased region" description="Low complexity" evidence="7">
    <location>
        <begin position="1207"/>
        <end position="1226"/>
    </location>
</feature>
<evidence type="ECO:0000256" key="7">
    <source>
        <dbReference type="SAM" id="MobiDB-lite"/>
    </source>
</evidence>
<proteinExistence type="predicted"/>
<feature type="compositionally biased region" description="Polar residues" evidence="7">
    <location>
        <begin position="1027"/>
        <end position="1042"/>
    </location>
</feature>
<comment type="subcellular location">
    <subcellularLocation>
        <location evidence="1">Nucleus</location>
    </subcellularLocation>
</comment>
<feature type="compositionally biased region" description="Low complexity" evidence="7">
    <location>
        <begin position="1250"/>
        <end position="1280"/>
    </location>
</feature>
<feature type="compositionally biased region" description="Basic residues" evidence="7">
    <location>
        <begin position="932"/>
        <end position="943"/>
    </location>
</feature>
<dbReference type="GO" id="GO:0003677">
    <property type="term" value="F:DNA binding"/>
    <property type="evidence" value="ECO:0007669"/>
    <property type="project" value="UniProtKB-KW"/>
</dbReference>
<dbReference type="SUPFAM" id="SSF102031">
    <property type="entry name" value="AXH domain"/>
    <property type="match status" value="1"/>
</dbReference>
<dbReference type="EMBL" id="BLXT01002238">
    <property type="protein sequence ID" value="GFN92245.1"/>
    <property type="molecule type" value="Genomic_DNA"/>
</dbReference>
<dbReference type="PROSITE" id="PS51148">
    <property type="entry name" value="AXH"/>
    <property type="match status" value="1"/>
</dbReference>
<dbReference type="SMART" id="SM00536">
    <property type="entry name" value="AXH"/>
    <property type="match status" value="1"/>
</dbReference>
<feature type="compositionally biased region" description="Low complexity" evidence="7">
    <location>
        <begin position="1455"/>
        <end position="1468"/>
    </location>
</feature>
<sequence length="1468" mass="154571">MADTPSFSSGLDGKLLYSTEVFPVETSPSQPITVEGGGLNKSAFVSFNGGPNVSHSQPVQYTIILADPQQNQNQQGLLGTSTTSAIVSPAKAPNILLSIPTHQQQQQYQHLQKSHHQQQNLHSGVALTHDVPAQNDPVPTQSAAPSLIITTPVLTNNKLDGALLNTSSSNNNVINSALASEATHPLSLSTSYSGALLLNNTNETVSKSSNANDKHIKEHIKLQQNQQQQVAPSSTILGDVVGLNSSQLRLVELPEAARGLGSTSAGLVLLTYAPTGVDDYKNSTPAILTNLGRVHSINICDSETLSVVSQPSVFSTNPADKLSRNNLKSSPAVFSPDFKGGAKLAGIAESSLGQKNNLNNHIRVLSAVAQESSGNTIHADDSVPSLVKGNARTEAEVFTGERGVWTSLVPVSSSLTSQPSLVLTSHRHHHQTLSTPPSSPRPAQWQYITQKHQESPHSADAACNGAPPSGMHSGRAGQTGSGQQAHSSNTTNTSTANNISITHDRLSPPIDRGSGNPLNANPVSTSSTPQHLIPPHTSLGMLSAGPPTIPAGIFRTGGDSTSASRLPSGSSSTTYGAAPYSSVYGGLHQQGGQSPGAHAHPHLQGLSHYHPFFPESAAAGALHNFGHSTLMAPSVSTSSVGAATTGTGHPYPRIESYSAVLASMGSQALQASSGPTLERSIRGPISGIALPPVPGRGFGSYLPSSAPGSGGSFHASLPSASSTSSPPSTGHRHLPGGSTSPSLGHGTPHKNNGGGAAISGSRLSPLDKMAALKVGVTGMGRDNSSKHSFDSSEDRANRPSPPSGHGPKVSFDSVVKEYGSAVGGGGRDTPPTPGYLRTSLSGKEGSLKHRILTRPSDCDPLGSEESPGSDRERRPSQQHGVFRDEPASKRAKYSSSSSSLSPNSPSLSTGPQPFHSREDSTRVSSGSSRSGHLLHHITSHNQHHSILSGTTTDHSSSGAYHGGAISSQAGTSHLPLLPHTHYAQQQQQHLRQQQQSSQYQQQRYHGQPQDDISGNNNTTTINKNTRDSNSSIHHQSHSVYDRSSSPSLAQPSSNSSPTHDLPAGSHSSPATLNTSSSHLQYPQHFMKGSIIQLADGSLKRVEELQTEDFVSSAQVSSDLKVDSSTVVRIEEHQDRGTAMLSFSVGEHRVQVTVEATLEHPFFVFGQGWSSCSVTRTLARYGLDCQKLNVGDVCISLTHKDVSLKAAEISQQQQQQQEEHQGIGAQHNNGNNKLKQWNIKANVDSVGRTVPSSSTPPSTGPLCSLSSSSPSSSPSLTSKPSMAMSPLKIDTKGSTGDDLLPPPSSSPSSVTNNKRLQQQELPPPMSNFVPVKKESSTVVRDQYHHHHHHSRKRSGASSGGGVTLHRPSSDFPVDCKEETKGEVGECANRSDDSSESVSRKRRWSAPDPVVVKAEKERERERQQLADQAQRLEERDELSSANPRNVDAAGSVNYLGSSSPSSPSSSTGAK</sequence>
<keyword evidence="3" id="KW-0805">Transcription regulation</keyword>
<evidence type="ECO:0000256" key="3">
    <source>
        <dbReference type="ARBA" id="ARBA00023015"/>
    </source>
</evidence>
<feature type="compositionally biased region" description="Low complexity" evidence="7">
    <location>
        <begin position="1043"/>
        <end position="1057"/>
    </location>
</feature>
<dbReference type="GO" id="GO:0005634">
    <property type="term" value="C:nucleus"/>
    <property type="evidence" value="ECO:0007669"/>
    <property type="project" value="UniProtKB-SubCell"/>
</dbReference>